<dbReference type="InterPro" id="IPR002491">
    <property type="entry name" value="ABC_transptr_periplasmic_BD"/>
</dbReference>
<sequence>MHHSTLLGRSGGGKVWPVLAMAVVMAVGCGAQREGAGNLEVRNCGVGQKFPSPAQRMFVNDGNLISMVLALGAQGQTVAVSSLKRDAETLRKHYGDAVDTLNSVAPDYPSRETVLAQRPDVMVAGWSYGYSEAANLTPDSLRAAGVAPYVLTESCRRADGERGVVDAWTALRTDLTALGAITGRKDEAARVTGDLDRRLAALRSAPPAANPPAIFVFDSASDTIMSSGQFGAPQAILEAAGGRNVLADVADTWTQVSWERLAAADPDAIVFVDYPPQTVEQKVELLRGKPGIQNLRAVKDGRFLNLPYALWTSGPLNIDAAEQVRVQLERWNLVPPSGIRPAFDDVVR</sequence>
<evidence type="ECO:0000313" key="4">
    <source>
        <dbReference type="Proteomes" id="UP000466794"/>
    </source>
</evidence>
<organism evidence="3 4">
    <name type="scientific">Nocardia terrae</name>
    <dbReference type="NCBI Taxonomy" id="2675851"/>
    <lineage>
        <taxon>Bacteria</taxon>
        <taxon>Bacillati</taxon>
        <taxon>Actinomycetota</taxon>
        <taxon>Actinomycetes</taxon>
        <taxon>Mycobacteriales</taxon>
        <taxon>Nocardiaceae</taxon>
        <taxon>Nocardia</taxon>
    </lineage>
</organism>
<accession>A0A7K1V9P8</accession>
<dbReference type="EMBL" id="WRPP01000012">
    <property type="protein sequence ID" value="MVU83306.1"/>
    <property type="molecule type" value="Genomic_DNA"/>
</dbReference>
<dbReference type="InterPro" id="IPR050902">
    <property type="entry name" value="ABC_Transporter_SBP"/>
</dbReference>
<reference evidence="3 4" key="1">
    <citation type="submission" date="2019-12" db="EMBL/GenBank/DDBJ databases">
        <title>Nocardia sp. nov. ET3-3 isolated from soil.</title>
        <authorList>
            <person name="Kanchanasin P."/>
            <person name="Tanasupawat S."/>
            <person name="Yuki M."/>
            <person name="Kudo T."/>
        </authorList>
    </citation>
    <scope>NUCLEOTIDE SEQUENCE [LARGE SCALE GENOMIC DNA]</scope>
    <source>
        <strain evidence="3 4">ET3-3</strain>
    </source>
</reference>
<proteinExistence type="inferred from homology"/>
<dbReference type="PANTHER" id="PTHR30535">
    <property type="entry name" value="VITAMIN B12-BINDING PROTEIN"/>
    <property type="match status" value="1"/>
</dbReference>
<dbReference type="AlphaFoldDB" id="A0A7K1V9P8"/>
<protein>
    <submittedName>
        <fullName evidence="3">ABC transporter substrate-binding protein</fullName>
    </submittedName>
</protein>
<evidence type="ECO:0000259" key="2">
    <source>
        <dbReference type="PROSITE" id="PS50983"/>
    </source>
</evidence>
<dbReference type="PROSITE" id="PS50983">
    <property type="entry name" value="FE_B12_PBP"/>
    <property type="match status" value="1"/>
</dbReference>
<dbReference type="SUPFAM" id="SSF53807">
    <property type="entry name" value="Helical backbone' metal receptor"/>
    <property type="match status" value="1"/>
</dbReference>
<keyword evidence="4" id="KW-1185">Reference proteome</keyword>
<dbReference type="PANTHER" id="PTHR30535:SF7">
    <property type="entry name" value="IRON(III) DICITRATE-BINDING PROTEIN"/>
    <property type="match status" value="1"/>
</dbReference>
<comment type="caution">
    <text evidence="3">The sequence shown here is derived from an EMBL/GenBank/DDBJ whole genome shotgun (WGS) entry which is preliminary data.</text>
</comment>
<feature type="domain" description="Fe/B12 periplasmic-binding" evidence="2">
    <location>
        <begin position="56"/>
        <end position="337"/>
    </location>
</feature>
<name>A0A7K1V9P8_9NOCA</name>
<dbReference type="Proteomes" id="UP000466794">
    <property type="component" value="Unassembled WGS sequence"/>
</dbReference>
<evidence type="ECO:0000313" key="3">
    <source>
        <dbReference type="EMBL" id="MVU83306.1"/>
    </source>
</evidence>
<dbReference type="Gene3D" id="3.40.50.1980">
    <property type="entry name" value="Nitrogenase molybdenum iron protein domain"/>
    <property type="match status" value="2"/>
</dbReference>
<evidence type="ECO:0000256" key="1">
    <source>
        <dbReference type="ARBA" id="ARBA00008814"/>
    </source>
</evidence>
<dbReference type="Pfam" id="PF01497">
    <property type="entry name" value="Peripla_BP_2"/>
    <property type="match status" value="1"/>
</dbReference>
<comment type="similarity">
    <text evidence="1">Belongs to the bacterial solute-binding protein 8 family.</text>
</comment>
<gene>
    <name evidence="3" type="ORF">GPX89_39470</name>
</gene>